<dbReference type="InterPro" id="IPR038459">
    <property type="entry name" value="MT_TRM10-typ_sf"/>
</dbReference>
<dbReference type="PROSITE" id="PS51675">
    <property type="entry name" value="SAM_MT_TRM10"/>
    <property type="match status" value="1"/>
</dbReference>
<keyword evidence="3" id="KW-0808">Transferase</keyword>
<dbReference type="CDD" id="cd18102">
    <property type="entry name" value="Trm10_MRRP1"/>
    <property type="match status" value="1"/>
</dbReference>
<accession>A0AAV7Y0Y8</accession>
<dbReference type="GO" id="GO:0000049">
    <property type="term" value="F:tRNA binding"/>
    <property type="evidence" value="ECO:0007669"/>
    <property type="project" value="TreeGrafter"/>
</dbReference>
<organism evidence="11 12">
    <name type="scientific">Megalurothrips usitatus</name>
    <name type="common">bean blossom thrips</name>
    <dbReference type="NCBI Taxonomy" id="439358"/>
    <lineage>
        <taxon>Eukaryota</taxon>
        <taxon>Metazoa</taxon>
        <taxon>Ecdysozoa</taxon>
        <taxon>Arthropoda</taxon>
        <taxon>Hexapoda</taxon>
        <taxon>Insecta</taxon>
        <taxon>Pterygota</taxon>
        <taxon>Neoptera</taxon>
        <taxon>Paraneoptera</taxon>
        <taxon>Thysanoptera</taxon>
        <taxon>Terebrantia</taxon>
        <taxon>Thripoidea</taxon>
        <taxon>Thripidae</taxon>
        <taxon>Megalurothrips</taxon>
    </lineage>
</organism>
<evidence type="ECO:0000256" key="6">
    <source>
        <dbReference type="ARBA" id="ARBA00022946"/>
    </source>
</evidence>
<comment type="caution">
    <text evidence="11">The sequence shown here is derived from an EMBL/GenBank/DDBJ whole genome shotgun (WGS) entry which is preliminary data.</text>
</comment>
<evidence type="ECO:0000313" key="11">
    <source>
        <dbReference type="EMBL" id="KAJ1531603.1"/>
    </source>
</evidence>
<feature type="domain" description="SAM-dependent MTase TRM10-type" evidence="10">
    <location>
        <begin position="188"/>
        <end position="379"/>
    </location>
</feature>
<name>A0AAV7Y0Y8_9NEOP</name>
<dbReference type="InterPro" id="IPR025812">
    <property type="entry name" value="Trm10_C_MTase_dom"/>
</dbReference>
<dbReference type="InterPro" id="IPR007356">
    <property type="entry name" value="tRNA_m1G_MeTrfase_euk"/>
</dbReference>
<gene>
    <name evidence="11" type="ORF">ONE63_000275</name>
</gene>
<evidence type="ECO:0000256" key="2">
    <source>
        <dbReference type="ARBA" id="ARBA00022603"/>
    </source>
</evidence>
<protein>
    <recommendedName>
        <fullName evidence="9">RNA (guanine-9-)-methyltransferase domain-containing protein 1</fullName>
    </recommendedName>
</protein>
<dbReference type="EMBL" id="JAPTSV010000001">
    <property type="protein sequence ID" value="KAJ1531603.1"/>
    <property type="molecule type" value="Genomic_DNA"/>
</dbReference>
<dbReference type="GO" id="GO:0005654">
    <property type="term" value="C:nucleoplasm"/>
    <property type="evidence" value="ECO:0007669"/>
    <property type="project" value="TreeGrafter"/>
</dbReference>
<dbReference type="InterPro" id="IPR028564">
    <property type="entry name" value="MT_TRM10-typ"/>
</dbReference>
<evidence type="ECO:0000256" key="1">
    <source>
        <dbReference type="ARBA" id="ARBA00004173"/>
    </source>
</evidence>
<keyword evidence="2" id="KW-0489">Methyltransferase</keyword>
<evidence type="ECO:0000256" key="7">
    <source>
        <dbReference type="ARBA" id="ARBA00023054"/>
    </source>
</evidence>
<dbReference type="PANTHER" id="PTHR13563">
    <property type="entry name" value="TRNA (GUANINE-9-) METHYLTRANSFERASE"/>
    <property type="match status" value="1"/>
</dbReference>
<evidence type="ECO:0000256" key="5">
    <source>
        <dbReference type="ARBA" id="ARBA00022694"/>
    </source>
</evidence>
<keyword evidence="7" id="KW-0175">Coiled coil</keyword>
<keyword evidence="8" id="KW-0496">Mitochondrion</keyword>
<keyword evidence="12" id="KW-1185">Reference proteome</keyword>
<keyword evidence="4" id="KW-0949">S-adenosyl-L-methionine</keyword>
<dbReference type="Gene3D" id="3.40.1280.30">
    <property type="match status" value="1"/>
</dbReference>
<dbReference type="PANTHER" id="PTHR13563:SF5">
    <property type="entry name" value="TRNA METHYLTRANSFERASE 10 HOMOLOG C"/>
    <property type="match status" value="1"/>
</dbReference>
<sequence length="384" mass="45599">MWARSVWRHTVGDRLNLFKDTDRAYLWSTAHHGFFVRKCSSAQETIAKEWTKLSPGNQEPYTFTSDQEKFLTKGDESMCRKLKELQLQLYLHQQQGRVLPENVQLRDIQVLLHQNPDNFKKYLEIIIKRSYVEQREQQLRLDRKTELEQIRDERKVKLADLEYPWLEYTLFHNTVLPRVTKGTINTLYDSHAFKGLEFGQKIVIDCSYDAFMGTREIKTTANHIMSAYVSNRRSLRPFAIHFCNVNKNSRVMQQLRVLNPHFETDAAVHIHSSSYQDLFDRKNLVYISHDAKQTLQYNPNHIYILGGLVDRMLSRKLCLKKARKERVTCVSLPIRNYIQWKGPLFLSLNHYMDVLLELKDCRDWYKALLKNLPQRKVEKVLKIH</sequence>
<reference evidence="11" key="1">
    <citation type="submission" date="2022-12" db="EMBL/GenBank/DDBJ databases">
        <title>Chromosome-level genome assembly of the bean flower thrips Megalurothrips usitatus.</title>
        <authorList>
            <person name="Ma L."/>
            <person name="Liu Q."/>
            <person name="Li H."/>
            <person name="Cai W."/>
        </authorList>
    </citation>
    <scope>NUCLEOTIDE SEQUENCE</scope>
    <source>
        <strain evidence="11">Cailab_2022a</strain>
    </source>
</reference>
<evidence type="ECO:0000256" key="3">
    <source>
        <dbReference type="ARBA" id="ARBA00022679"/>
    </source>
</evidence>
<evidence type="ECO:0000256" key="9">
    <source>
        <dbReference type="ARBA" id="ARBA00029803"/>
    </source>
</evidence>
<dbReference type="Proteomes" id="UP001075354">
    <property type="component" value="Chromosome 1"/>
</dbReference>
<dbReference type="AlphaFoldDB" id="A0AAV7Y0Y8"/>
<evidence type="ECO:0000313" key="12">
    <source>
        <dbReference type="Proteomes" id="UP001075354"/>
    </source>
</evidence>
<evidence type="ECO:0000259" key="10">
    <source>
        <dbReference type="PROSITE" id="PS51675"/>
    </source>
</evidence>
<dbReference type="GO" id="GO:0008168">
    <property type="term" value="F:methyltransferase activity"/>
    <property type="evidence" value="ECO:0007669"/>
    <property type="project" value="UniProtKB-KW"/>
</dbReference>
<dbReference type="GO" id="GO:0032259">
    <property type="term" value="P:methylation"/>
    <property type="evidence" value="ECO:0007669"/>
    <property type="project" value="UniProtKB-KW"/>
</dbReference>
<keyword evidence="5" id="KW-0819">tRNA processing</keyword>
<keyword evidence="6" id="KW-0809">Transit peptide</keyword>
<dbReference type="GO" id="GO:0070131">
    <property type="term" value="P:positive regulation of mitochondrial translation"/>
    <property type="evidence" value="ECO:0007669"/>
    <property type="project" value="TreeGrafter"/>
</dbReference>
<dbReference type="GO" id="GO:0097745">
    <property type="term" value="P:mitochondrial tRNA 5'-end processing"/>
    <property type="evidence" value="ECO:0007669"/>
    <property type="project" value="TreeGrafter"/>
</dbReference>
<dbReference type="GO" id="GO:0005739">
    <property type="term" value="C:mitochondrion"/>
    <property type="evidence" value="ECO:0007669"/>
    <property type="project" value="UniProtKB-SubCell"/>
</dbReference>
<proteinExistence type="predicted"/>
<evidence type="ECO:0000256" key="4">
    <source>
        <dbReference type="ARBA" id="ARBA00022691"/>
    </source>
</evidence>
<evidence type="ECO:0000256" key="8">
    <source>
        <dbReference type="ARBA" id="ARBA00023128"/>
    </source>
</evidence>
<comment type="subcellular location">
    <subcellularLocation>
        <location evidence="1">Mitochondrion</location>
    </subcellularLocation>
</comment>